<sequence>MSTQQTVRRWILTGSITAIAATGAIYGAGLRSRQQYEEKRKKAVEATPEDMIAQLEVVRSELVGKKLEMERKLAQITARRLQKEEAAKDTK</sequence>
<dbReference type="Proteomes" id="UP000799324">
    <property type="component" value="Unassembled WGS sequence"/>
</dbReference>
<gene>
    <name evidence="2" type="ORF">K491DRAFT_593143</name>
</gene>
<organism evidence="2 3">
    <name type="scientific">Lophiostoma macrostomum CBS 122681</name>
    <dbReference type="NCBI Taxonomy" id="1314788"/>
    <lineage>
        <taxon>Eukaryota</taxon>
        <taxon>Fungi</taxon>
        <taxon>Dikarya</taxon>
        <taxon>Ascomycota</taxon>
        <taxon>Pezizomycotina</taxon>
        <taxon>Dothideomycetes</taxon>
        <taxon>Pleosporomycetidae</taxon>
        <taxon>Pleosporales</taxon>
        <taxon>Lophiostomataceae</taxon>
        <taxon>Lophiostoma</taxon>
    </lineage>
</organism>
<accession>A0A6A6TG88</accession>
<keyword evidence="1" id="KW-0812">Transmembrane</keyword>
<evidence type="ECO:0000313" key="2">
    <source>
        <dbReference type="EMBL" id="KAF2658446.1"/>
    </source>
</evidence>
<dbReference type="OrthoDB" id="5428081at2759"/>
<proteinExistence type="predicted"/>
<evidence type="ECO:0000256" key="1">
    <source>
        <dbReference type="SAM" id="Phobius"/>
    </source>
</evidence>
<dbReference type="AlphaFoldDB" id="A0A6A6TG88"/>
<keyword evidence="3" id="KW-1185">Reference proteome</keyword>
<reference evidence="2" key="1">
    <citation type="journal article" date="2020" name="Stud. Mycol.">
        <title>101 Dothideomycetes genomes: a test case for predicting lifestyles and emergence of pathogens.</title>
        <authorList>
            <person name="Haridas S."/>
            <person name="Albert R."/>
            <person name="Binder M."/>
            <person name="Bloem J."/>
            <person name="Labutti K."/>
            <person name="Salamov A."/>
            <person name="Andreopoulos B."/>
            <person name="Baker S."/>
            <person name="Barry K."/>
            <person name="Bills G."/>
            <person name="Bluhm B."/>
            <person name="Cannon C."/>
            <person name="Castanera R."/>
            <person name="Culley D."/>
            <person name="Daum C."/>
            <person name="Ezra D."/>
            <person name="Gonzalez J."/>
            <person name="Henrissat B."/>
            <person name="Kuo A."/>
            <person name="Liang C."/>
            <person name="Lipzen A."/>
            <person name="Lutzoni F."/>
            <person name="Magnuson J."/>
            <person name="Mondo S."/>
            <person name="Nolan M."/>
            <person name="Ohm R."/>
            <person name="Pangilinan J."/>
            <person name="Park H.-J."/>
            <person name="Ramirez L."/>
            <person name="Alfaro M."/>
            <person name="Sun H."/>
            <person name="Tritt A."/>
            <person name="Yoshinaga Y."/>
            <person name="Zwiers L.-H."/>
            <person name="Turgeon B."/>
            <person name="Goodwin S."/>
            <person name="Spatafora J."/>
            <person name="Crous P."/>
            <person name="Grigoriev I."/>
        </authorList>
    </citation>
    <scope>NUCLEOTIDE SEQUENCE</scope>
    <source>
        <strain evidence="2">CBS 122681</strain>
    </source>
</reference>
<evidence type="ECO:0000313" key="3">
    <source>
        <dbReference type="Proteomes" id="UP000799324"/>
    </source>
</evidence>
<keyword evidence="1" id="KW-0472">Membrane</keyword>
<protein>
    <submittedName>
        <fullName evidence="2">Uncharacterized protein</fullName>
    </submittedName>
</protein>
<feature type="transmembrane region" description="Helical" evidence="1">
    <location>
        <begin position="12"/>
        <end position="30"/>
    </location>
</feature>
<keyword evidence="1" id="KW-1133">Transmembrane helix</keyword>
<name>A0A6A6TG88_9PLEO</name>
<dbReference type="EMBL" id="MU004315">
    <property type="protein sequence ID" value="KAF2658446.1"/>
    <property type="molecule type" value="Genomic_DNA"/>
</dbReference>